<feature type="transmembrane region" description="Helical" evidence="11">
    <location>
        <begin position="52"/>
        <end position="73"/>
    </location>
</feature>
<keyword evidence="6" id="KW-0653">Protein transport</keyword>
<evidence type="ECO:0000256" key="9">
    <source>
        <dbReference type="ARBA" id="ARBA00023136"/>
    </source>
</evidence>
<gene>
    <name evidence="12" type="ORF">SDC9_100999</name>
</gene>
<reference evidence="12" key="1">
    <citation type="submission" date="2019-08" db="EMBL/GenBank/DDBJ databases">
        <authorList>
            <person name="Kucharzyk K."/>
            <person name="Murdoch R.W."/>
            <person name="Higgins S."/>
            <person name="Loffler F."/>
        </authorList>
    </citation>
    <scope>NUCLEOTIDE SEQUENCE</scope>
</reference>
<evidence type="ECO:0000256" key="10">
    <source>
        <dbReference type="ARBA" id="ARBA00037847"/>
    </source>
</evidence>
<evidence type="ECO:0008006" key="13">
    <source>
        <dbReference type="Google" id="ProtNLM"/>
    </source>
</evidence>
<evidence type="ECO:0000313" key="12">
    <source>
        <dbReference type="EMBL" id="MPM54225.1"/>
    </source>
</evidence>
<dbReference type="AlphaFoldDB" id="A0A645ALV7"/>
<dbReference type="NCBIfam" id="NF002318">
    <property type="entry name" value="PRK01253.1"/>
    <property type="match status" value="1"/>
</dbReference>
<dbReference type="GO" id="GO:0005886">
    <property type="term" value="C:plasma membrane"/>
    <property type="evidence" value="ECO:0007669"/>
    <property type="project" value="UniProtKB-SubCell"/>
</dbReference>
<keyword evidence="5 11" id="KW-0812">Transmembrane</keyword>
<keyword evidence="4" id="KW-1003">Cell membrane</keyword>
<evidence type="ECO:0000256" key="4">
    <source>
        <dbReference type="ARBA" id="ARBA00022475"/>
    </source>
</evidence>
<proteinExistence type="inferred from homology"/>
<keyword evidence="7 11" id="KW-1133">Transmembrane helix</keyword>
<name>A0A645ALV7_9ZZZZ</name>
<accession>A0A645ALV7</accession>
<evidence type="ECO:0000256" key="5">
    <source>
        <dbReference type="ARBA" id="ARBA00022692"/>
    </source>
</evidence>
<dbReference type="Pfam" id="PF03911">
    <property type="entry name" value="Sec61_beta"/>
    <property type="match status" value="1"/>
</dbReference>
<sequence>MINQLLINQFTCILKGVLLMAKRSGTGLQSSAGLMRYYEADKNAVHIQPKTVLIAGALVGIAVLFLSAMNGFWP</sequence>
<dbReference type="HAMAP" id="MF_00751">
    <property type="entry name" value="SecG"/>
    <property type="match status" value="1"/>
</dbReference>
<comment type="similarity">
    <text evidence="2">Belongs to the SEC61-beta family.</text>
</comment>
<keyword evidence="3" id="KW-0813">Transport</keyword>
<comment type="caution">
    <text evidence="12">The sequence shown here is derived from an EMBL/GenBank/DDBJ whole genome shotgun (WGS) entry which is preliminary data.</text>
</comment>
<evidence type="ECO:0000256" key="1">
    <source>
        <dbReference type="ARBA" id="ARBA00004236"/>
    </source>
</evidence>
<dbReference type="GO" id="GO:0015031">
    <property type="term" value="P:protein transport"/>
    <property type="evidence" value="ECO:0007669"/>
    <property type="project" value="UniProtKB-KW"/>
</dbReference>
<evidence type="ECO:0000256" key="2">
    <source>
        <dbReference type="ARBA" id="ARBA00006103"/>
    </source>
</evidence>
<dbReference type="InterPro" id="IPR023531">
    <property type="entry name" value="Preprot_translocase_SecG"/>
</dbReference>
<dbReference type="GO" id="GO:0012505">
    <property type="term" value="C:endomembrane system"/>
    <property type="evidence" value="ECO:0007669"/>
    <property type="project" value="UniProtKB-SubCell"/>
</dbReference>
<dbReference type="InterPro" id="IPR016482">
    <property type="entry name" value="SecG/Sec61-beta/Sbh"/>
</dbReference>
<protein>
    <recommendedName>
        <fullName evidence="13">Protein transport protein Sec61 subunit beta homolog</fullName>
    </recommendedName>
</protein>
<evidence type="ECO:0000256" key="3">
    <source>
        <dbReference type="ARBA" id="ARBA00022448"/>
    </source>
</evidence>
<evidence type="ECO:0000256" key="8">
    <source>
        <dbReference type="ARBA" id="ARBA00023010"/>
    </source>
</evidence>
<evidence type="ECO:0000256" key="11">
    <source>
        <dbReference type="SAM" id="Phobius"/>
    </source>
</evidence>
<keyword evidence="9 11" id="KW-0472">Membrane</keyword>
<comment type="subcellular location">
    <subcellularLocation>
        <location evidence="1">Cell membrane</location>
    </subcellularLocation>
    <subcellularLocation>
        <location evidence="10">Endomembrane system</location>
        <topology evidence="10">Single-pass membrane protein</topology>
    </subcellularLocation>
</comment>
<evidence type="ECO:0000256" key="7">
    <source>
        <dbReference type="ARBA" id="ARBA00022989"/>
    </source>
</evidence>
<evidence type="ECO:0000256" key="6">
    <source>
        <dbReference type="ARBA" id="ARBA00022927"/>
    </source>
</evidence>
<dbReference type="EMBL" id="VSSQ01014705">
    <property type="protein sequence ID" value="MPM54225.1"/>
    <property type="molecule type" value="Genomic_DNA"/>
</dbReference>
<organism evidence="12">
    <name type="scientific">bioreactor metagenome</name>
    <dbReference type="NCBI Taxonomy" id="1076179"/>
    <lineage>
        <taxon>unclassified sequences</taxon>
        <taxon>metagenomes</taxon>
        <taxon>ecological metagenomes</taxon>
    </lineage>
</organism>
<keyword evidence="8" id="KW-0811">Translocation</keyword>